<evidence type="ECO:0000313" key="3">
    <source>
        <dbReference type="Proteomes" id="UP001331761"/>
    </source>
</evidence>
<comment type="caution">
    <text evidence="2">The sequence shown here is derived from an EMBL/GenBank/DDBJ whole genome shotgun (WGS) entry which is preliminary data.</text>
</comment>
<feature type="region of interest" description="Disordered" evidence="1">
    <location>
        <begin position="134"/>
        <end position="187"/>
    </location>
</feature>
<keyword evidence="3" id="KW-1185">Reference proteome</keyword>
<sequence length="187" mass="20961">MSENDSRPPHLGNDSFSSLSEDDEPVPAADDGNDSPRESDGNLSSSPEDGREVIIDRAEIERIYREELARLWFPARRPRRNNGELRHQDAYDELDYNDGLRMHIIDGRAVYEDAAGMYSFGDGSGQFQEVPFDQELSEDNFSGYDNSDGMEDEESVMDNLETSFAALSQESDNESSPECIETDDGSN</sequence>
<evidence type="ECO:0000256" key="1">
    <source>
        <dbReference type="SAM" id="MobiDB-lite"/>
    </source>
</evidence>
<feature type="region of interest" description="Disordered" evidence="1">
    <location>
        <begin position="1"/>
        <end position="54"/>
    </location>
</feature>
<protein>
    <submittedName>
        <fullName evidence="2">Uncharacterized protein</fullName>
    </submittedName>
</protein>
<accession>A0AAN8ESC7</accession>
<feature type="compositionally biased region" description="Acidic residues" evidence="1">
    <location>
        <begin position="171"/>
        <end position="187"/>
    </location>
</feature>
<dbReference type="AlphaFoldDB" id="A0AAN8ESC7"/>
<reference evidence="2 3" key="1">
    <citation type="submission" date="2019-10" db="EMBL/GenBank/DDBJ databases">
        <title>Assembly and Annotation for the nematode Trichostrongylus colubriformis.</title>
        <authorList>
            <person name="Martin J."/>
        </authorList>
    </citation>
    <scope>NUCLEOTIDE SEQUENCE [LARGE SCALE GENOMIC DNA]</scope>
    <source>
        <strain evidence="2">G859</strain>
        <tissue evidence="2">Whole worm</tissue>
    </source>
</reference>
<organism evidence="2 3">
    <name type="scientific">Trichostrongylus colubriformis</name>
    <name type="common">Black scour worm</name>
    <dbReference type="NCBI Taxonomy" id="6319"/>
    <lineage>
        <taxon>Eukaryota</taxon>
        <taxon>Metazoa</taxon>
        <taxon>Ecdysozoa</taxon>
        <taxon>Nematoda</taxon>
        <taxon>Chromadorea</taxon>
        <taxon>Rhabditida</taxon>
        <taxon>Rhabditina</taxon>
        <taxon>Rhabditomorpha</taxon>
        <taxon>Strongyloidea</taxon>
        <taxon>Trichostrongylidae</taxon>
        <taxon>Trichostrongylus</taxon>
    </lineage>
</organism>
<feature type="compositionally biased region" description="Polar residues" evidence="1">
    <location>
        <begin position="160"/>
        <end position="170"/>
    </location>
</feature>
<gene>
    <name evidence="2" type="ORF">GCK32_002337</name>
</gene>
<name>A0AAN8ESC7_TRICO</name>
<proteinExistence type="predicted"/>
<evidence type="ECO:0000313" key="2">
    <source>
        <dbReference type="EMBL" id="KAK5965017.1"/>
    </source>
</evidence>
<dbReference type="Proteomes" id="UP001331761">
    <property type="component" value="Unassembled WGS sequence"/>
</dbReference>
<dbReference type="EMBL" id="WIXE01025095">
    <property type="protein sequence ID" value="KAK5965017.1"/>
    <property type="molecule type" value="Genomic_DNA"/>
</dbReference>